<evidence type="ECO:0000256" key="6">
    <source>
        <dbReference type="ARBA" id="ARBA00022843"/>
    </source>
</evidence>
<feature type="region of interest" description="Disordered" evidence="13">
    <location>
        <begin position="645"/>
        <end position="699"/>
    </location>
</feature>
<gene>
    <name evidence="15" type="ORF">X801_09601</name>
</gene>
<dbReference type="CDD" id="cd11559">
    <property type="entry name" value="W2_eIF4G1_like"/>
    <property type="match status" value="1"/>
</dbReference>
<feature type="region of interest" description="Disordered" evidence="13">
    <location>
        <begin position="837"/>
        <end position="895"/>
    </location>
</feature>
<dbReference type="EMBL" id="KV906530">
    <property type="protein sequence ID" value="OON14606.1"/>
    <property type="molecule type" value="Genomic_DNA"/>
</dbReference>
<dbReference type="Pfam" id="PF02854">
    <property type="entry name" value="MIF4G"/>
    <property type="match status" value="1"/>
</dbReference>
<dbReference type="PANTHER" id="PTHR23253">
    <property type="entry name" value="EUKARYOTIC TRANSLATION INITIATION FACTOR 4 GAMMA"/>
    <property type="match status" value="1"/>
</dbReference>
<sequence length="1358" mass="150087">MSNAALKRHLPLQVMNQIIKLNTCPPAARRRGNRLVPGSRVRGFERSPKTYGPSSIRFLVEMILQHFKGSPPEFKFKEVNSLFEVGSKSSYFIAHLQGGLVDLVSSGTRFSLLVDKIAACCSHEWNDRILSPYIPLFPEGSSRFLLGLLGVVITLRYPLGIALPHSTKILDKAEKSSTTSLETVGRFSSHIPGQSLNYITGTLRDPASQWNAGSTLAQKTDHLEPVRKEVLSILNKVTAENFEQQAKNILNVGIHSSSILNVIVRLIFQKAINEPKFTALYAQLCLKLCSSAPNFEPKGSPKSTFRIFLLKLCEDEFKARNGADDPVARQRSLGNVRFIAELGQLGFIPEKILHQCVRAMLSGRTQPVQSVTSSSGSTVEDTTGRSGAKIREESLATDMECLCLFLKVVGKSMDTPKAHNLMNQYFQRLQRIQARAMEASSLHGESEDGSNCSGGRPRTGSAHEVINSPKSSGVKSNVEVLPARIRFMIDDILDLRSNGWVPRRAGQRGETNKPRYLRDIRMEVFKDSGTLVAPTPAERSVSSRDVPGSEYANHLSATSNALAPFNVPFFSGSKSRMVPFCPSVGDSSGVEARNWLELARLGEELCRNSPADVGILGSGRSSISSRQEGGFSVANKRLVYTKSGSGMSANNNNHNNGYSVSSKFGGPDSWSSRRERGTDGSDNGWTRGMATGARRQSSFSRTTLPLASNLPPRMLRKMASQNGTTFTQDNLLEHMPLSNAEFSDASQPEEMEARSMESKLVFQSWNPQTESGVNSGTGAATVDECPTKSSELFEPTYLNQERTPLLKSEFAVSTLSANACLINQPFQRSVGTSLRPNVPLPFGQSAPGRSSQSDSKTVTPSSRATLQAPIVHSDPPDLPDHKLSRSPTSSDEQRKLSKRLMQLFEEYRTPGDLLNCLQTPEFSGRLNVEMLATFLSRICEEGAVFPLSTLDPMESAQLFTDCANLVNMKDLKSSKSTKETSRPLASVCAHLLSRLLQSTSVIFSKSKFASIAASLLWIGALQLTDLTEPLRAGKHHPLFLLILQQLVRMIDGSSQANHSGAPDSFGTQSVACHTVEERRQMMIRWFRDSGILMSQMLPDGNQWNERLLETLEERGLSFLVPNLCLSRELNKLLTSGPLSTKTDDEHMTLTLSECLKKCVRPEDQQSPDFIHTVMLVVYEYIYRTGLELSPQSSPTELMSRERAAWTRLVPAELAGVLIGSSSRQLDALHALQIFWMSRNKPKGFLLRCFINLYNCDLVDENTFLTWKEELNPDYPAKGEALFEVNRWLTWLENAEEEDEEEGDLKATLGNHLEMVESMEDSRSSPPVTHHTDSHAPLPCVLGNSEAETIWNTQPIATL</sequence>
<evidence type="ECO:0000256" key="10">
    <source>
        <dbReference type="ARBA" id="ARBA00037759"/>
    </source>
</evidence>
<evidence type="ECO:0000256" key="12">
    <source>
        <dbReference type="ARBA" id="ARBA00046720"/>
    </source>
</evidence>
<accession>A0A1S8WJI6</accession>
<evidence type="ECO:0000313" key="16">
    <source>
        <dbReference type="Proteomes" id="UP000243686"/>
    </source>
</evidence>
<feature type="compositionally biased region" description="Low complexity" evidence="13">
    <location>
        <begin position="645"/>
        <end position="662"/>
    </location>
</feature>
<name>A0A1S8WJI6_OPIVI</name>
<dbReference type="Proteomes" id="UP000243686">
    <property type="component" value="Unassembled WGS sequence"/>
</dbReference>
<evidence type="ECO:0000256" key="1">
    <source>
        <dbReference type="ARBA" id="ARBA00005775"/>
    </source>
</evidence>
<feature type="region of interest" description="Disordered" evidence="13">
    <location>
        <begin position="368"/>
        <end position="387"/>
    </location>
</feature>
<keyword evidence="16" id="KW-1185">Reference proteome</keyword>
<feature type="region of interest" description="Disordered" evidence="13">
    <location>
        <begin position="437"/>
        <end position="473"/>
    </location>
</feature>
<keyword evidence="8" id="KW-0648">Protein biosynthesis</keyword>
<keyword evidence="9" id="KW-0007">Acetylation</keyword>
<evidence type="ECO:0000256" key="3">
    <source>
        <dbReference type="ARBA" id="ARBA00022491"/>
    </source>
</evidence>
<comment type="subunit">
    <text evidence="12">Interacts with the serine/threonine protein kinases MKNK1 and MKNK2. Binds EIF4A and EIF3. Interacts with MIF4GD. Interacts with DAZAP2.</text>
</comment>
<dbReference type="InterPro" id="IPR003307">
    <property type="entry name" value="W2_domain"/>
</dbReference>
<evidence type="ECO:0000259" key="14">
    <source>
        <dbReference type="PROSITE" id="PS51363"/>
    </source>
</evidence>
<evidence type="ECO:0000256" key="11">
    <source>
        <dbReference type="ARBA" id="ARBA00040449"/>
    </source>
</evidence>
<evidence type="ECO:0000256" key="7">
    <source>
        <dbReference type="ARBA" id="ARBA00022845"/>
    </source>
</evidence>
<dbReference type="SMART" id="SM00515">
    <property type="entry name" value="eIF5C"/>
    <property type="match status" value="1"/>
</dbReference>
<keyword evidence="6" id="KW-0832">Ubl conjugation</keyword>
<proteinExistence type="inferred from homology"/>
<keyword evidence="3" id="KW-0678">Repressor</keyword>
<dbReference type="InterPro" id="IPR003890">
    <property type="entry name" value="MIF4G-like_typ-3"/>
</dbReference>
<dbReference type="SMART" id="SM00543">
    <property type="entry name" value="MIF4G"/>
    <property type="match status" value="1"/>
</dbReference>
<dbReference type="PROSITE" id="PS51363">
    <property type="entry name" value="W2"/>
    <property type="match status" value="1"/>
</dbReference>
<keyword evidence="4" id="KW-1017">Isopeptide bond</keyword>
<keyword evidence="2" id="KW-0488">Methylation</keyword>
<reference evidence="15 16" key="1">
    <citation type="submission" date="2015-03" db="EMBL/GenBank/DDBJ databases">
        <title>Draft genome of the nematode, Opisthorchis viverrini.</title>
        <authorList>
            <person name="Mitreva M."/>
        </authorList>
    </citation>
    <scope>NUCLEOTIDE SEQUENCE [LARGE SCALE GENOMIC DNA]</scope>
    <source>
        <strain evidence="15">Khon Kaen</strain>
    </source>
</reference>
<comment type="function">
    <text evidence="10">Appears to play a role in the switch from cap-dependent to IRES-mediated translation during mitosis, apoptosis and viral infection. Cleaved by some caspases and viral proteases.</text>
</comment>
<dbReference type="GO" id="GO:0003723">
    <property type="term" value="F:RNA binding"/>
    <property type="evidence" value="ECO:0007669"/>
    <property type="project" value="InterPro"/>
</dbReference>
<organism evidence="15 16">
    <name type="scientific">Opisthorchis viverrini</name>
    <name type="common">Southeast Asian liver fluke</name>
    <dbReference type="NCBI Taxonomy" id="6198"/>
    <lineage>
        <taxon>Eukaryota</taxon>
        <taxon>Metazoa</taxon>
        <taxon>Spiralia</taxon>
        <taxon>Lophotrochozoa</taxon>
        <taxon>Platyhelminthes</taxon>
        <taxon>Trematoda</taxon>
        <taxon>Digenea</taxon>
        <taxon>Opisthorchiida</taxon>
        <taxon>Opisthorchiata</taxon>
        <taxon>Opisthorchiidae</taxon>
        <taxon>Opisthorchis</taxon>
    </lineage>
</organism>
<evidence type="ECO:0000256" key="5">
    <source>
        <dbReference type="ARBA" id="ARBA00022540"/>
    </source>
</evidence>
<evidence type="ECO:0000256" key="8">
    <source>
        <dbReference type="ARBA" id="ARBA00022917"/>
    </source>
</evidence>
<evidence type="ECO:0000256" key="4">
    <source>
        <dbReference type="ARBA" id="ARBA00022499"/>
    </source>
</evidence>
<evidence type="ECO:0000256" key="2">
    <source>
        <dbReference type="ARBA" id="ARBA00022481"/>
    </source>
</evidence>
<dbReference type="GO" id="GO:0006417">
    <property type="term" value="P:regulation of translation"/>
    <property type="evidence" value="ECO:0007669"/>
    <property type="project" value="UniProtKB-KW"/>
</dbReference>
<evidence type="ECO:0000313" key="15">
    <source>
        <dbReference type="EMBL" id="OON14606.1"/>
    </source>
</evidence>
<feature type="compositionally biased region" description="Basic and acidic residues" evidence="13">
    <location>
        <begin position="874"/>
        <end position="883"/>
    </location>
</feature>
<dbReference type="Pfam" id="PF02020">
    <property type="entry name" value="W2"/>
    <property type="match status" value="1"/>
</dbReference>
<feature type="domain" description="W2" evidence="14">
    <location>
        <begin position="1104"/>
        <end position="1301"/>
    </location>
</feature>
<dbReference type="InterPro" id="IPR016024">
    <property type="entry name" value="ARM-type_fold"/>
</dbReference>
<feature type="region of interest" description="Disordered" evidence="13">
    <location>
        <begin position="1316"/>
        <end position="1338"/>
    </location>
</feature>
<keyword evidence="7" id="KW-0810">Translation regulation</keyword>
<feature type="compositionally biased region" description="Low complexity" evidence="13">
    <location>
        <begin position="368"/>
        <end position="381"/>
    </location>
</feature>
<dbReference type="PANTHER" id="PTHR23253:SF9">
    <property type="entry name" value="EUKARYOTIC TRANSLATION INITIATION FACTOR 4 GAMMA 2"/>
    <property type="match status" value="1"/>
</dbReference>
<evidence type="ECO:0000256" key="13">
    <source>
        <dbReference type="SAM" id="MobiDB-lite"/>
    </source>
</evidence>
<dbReference type="SUPFAM" id="SSF48371">
    <property type="entry name" value="ARM repeat"/>
    <property type="match status" value="2"/>
</dbReference>
<keyword evidence="5" id="KW-0396">Initiation factor</keyword>
<evidence type="ECO:0000256" key="9">
    <source>
        <dbReference type="ARBA" id="ARBA00022990"/>
    </source>
</evidence>
<dbReference type="Gene3D" id="1.25.40.180">
    <property type="match status" value="3"/>
</dbReference>
<protein>
    <recommendedName>
        <fullName evidence="11">Eukaryotic translation initiation factor 4 gamma 2</fullName>
    </recommendedName>
</protein>
<feature type="compositionally biased region" description="Polar residues" evidence="13">
    <location>
        <begin position="847"/>
        <end position="865"/>
    </location>
</feature>
<comment type="similarity">
    <text evidence="1">Belongs to the eukaryotic initiation factor 4G family.</text>
</comment>